<evidence type="ECO:0000313" key="2">
    <source>
        <dbReference type="EMBL" id="KAH7362188.1"/>
    </source>
</evidence>
<keyword evidence="1" id="KW-0732">Signal</keyword>
<feature type="signal peptide" evidence="1">
    <location>
        <begin position="1"/>
        <end position="22"/>
    </location>
</feature>
<organism evidence="2 3">
    <name type="scientific">Plectosphaerella cucumerina</name>
    <dbReference type="NCBI Taxonomy" id="40658"/>
    <lineage>
        <taxon>Eukaryota</taxon>
        <taxon>Fungi</taxon>
        <taxon>Dikarya</taxon>
        <taxon>Ascomycota</taxon>
        <taxon>Pezizomycotina</taxon>
        <taxon>Sordariomycetes</taxon>
        <taxon>Hypocreomycetidae</taxon>
        <taxon>Glomerellales</taxon>
        <taxon>Plectosphaerellaceae</taxon>
        <taxon>Plectosphaerella</taxon>
    </lineage>
</organism>
<keyword evidence="3" id="KW-1185">Reference proteome</keyword>
<accession>A0A8K0X497</accession>
<reference evidence="2" key="1">
    <citation type="journal article" date="2021" name="Nat. Commun.">
        <title>Genetic determinants of endophytism in the Arabidopsis root mycobiome.</title>
        <authorList>
            <person name="Mesny F."/>
            <person name="Miyauchi S."/>
            <person name="Thiergart T."/>
            <person name="Pickel B."/>
            <person name="Atanasova L."/>
            <person name="Karlsson M."/>
            <person name="Huettel B."/>
            <person name="Barry K.W."/>
            <person name="Haridas S."/>
            <person name="Chen C."/>
            <person name="Bauer D."/>
            <person name="Andreopoulos W."/>
            <person name="Pangilinan J."/>
            <person name="LaButti K."/>
            <person name="Riley R."/>
            <person name="Lipzen A."/>
            <person name="Clum A."/>
            <person name="Drula E."/>
            <person name="Henrissat B."/>
            <person name="Kohler A."/>
            <person name="Grigoriev I.V."/>
            <person name="Martin F.M."/>
            <person name="Hacquard S."/>
        </authorList>
    </citation>
    <scope>NUCLEOTIDE SEQUENCE</scope>
    <source>
        <strain evidence="2">MPI-CAGE-AT-0016</strain>
    </source>
</reference>
<evidence type="ECO:0000256" key="1">
    <source>
        <dbReference type="SAM" id="SignalP"/>
    </source>
</evidence>
<dbReference type="AlphaFoldDB" id="A0A8K0X497"/>
<sequence length="257" mass="28894">MFITNAQTLSFALTAIILGAVASPTPAGSASELSNGLSKRQVLQHLPQAAHSLQIKWQPSVDFATNACYHVPAIDAAGKRNDGQAKRDVTLCRQGRYLSNTNVYTRSHCQNKNGVDWCVHIYDYYFEVDTSHRHDIEHIAMVTKNGNFERASASCHGKWYSRGYNDIKWHDGGTHPKFVYTLDGTSFCFHYATAASEPPKNHAGHWFRAALVDWFQGFNDNHRNLLNNDPGWWGAANWAIRDANWWGSVTAVCPELR</sequence>
<name>A0A8K0X497_9PEZI</name>
<dbReference type="PANTHER" id="PTHR33657:SF6">
    <property type="entry name" value="SECRETED PROTEIN"/>
    <property type="match status" value="1"/>
</dbReference>
<dbReference type="EMBL" id="JAGPXD010000003">
    <property type="protein sequence ID" value="KAH7362188.1"/>
    <property type="molecule type" value="Genomic_DNA"/>
</dbReference>
<dbReference type="Pfam" id="PF05630">
    <property type="entry name" value="NPP1"/>
    <property type="match status" value="1"/>
</dbReference>
<protein>
    <submittedName>
        <fullName evidence="2">Necrosis inducing protein-domain-containing protein</fullName>
    </submittedName>
</protein>
<evidence type="ECO:0000313" key="3">
    <source>
        <dbReference type="Proteomes" id="UP000813385"/>
    </source>
</evidence>
<proteinExistence type="predicted"/>
<dbReference type="PIRSF" id="PIRSF029958">
    <property type="entry name" value="Necrosis-inducing_protein"/>
    <property type="match status" value="1"/>
</dbReference>
<dbReference type="Proteomes" id="UP000813385">
    <property type="component" value="Unassembled WGS sequence"/>
</dbReference>
<feature type="chain" id="PRO_5035431930" evidence="1">
    <location>
        <begin position="23"/>
        <end position="257"/>
    </location>
</feature>
<dbReference type="PANTHER" id="PTHR33657">
    <property type="entry name" value="DOMAIN PROTEIN, PUTATIVE (AFU_ORTHOLOGUE AFUA_5G00600)-RELATED"/>
    <property type="match status" value="1"/>
</dbReference>
<dbReference type="InterPro" id="IPR008701">
    <property type="entry name" value="NPP1"/>
</dbReference>
<dbReference type="OrthoDB" id="89086at2759"/>
<gene>
    <name evidence="2" type="ORF">B0T11DRAFT_352070</name>
</gene>
<comment type="caution">
    <text evidence="2">The sequence shown here is derived from an EMBL/GenBank/DDBJ whole genome shotgun (WGS) entry which is preliminary data.</text>
</comment>